<evidence type="ECO:0008006" key="3">
    <source>
        <dbReference type="Google" id="ProtNLM"/>
    </source>
</evidence>
<evidence type="ECO:0000313" key="2">
    <source>
        <dbReference type="Proteomes" id="UP000018211"/>
    </source>
</evidence>
<name>A0AAV2VXC8_9VIBR</name>
<organism evidence="1 2">
    <name type="scientific">Vibrio nigripulchritudo SOn1</name>
    <dbReference type="NCBI Taxonomy" id="1238450"/>
    <lineage>
        <taxon>Bacteria</taxon>
        <taxon>Pseudomonadati</taxon>
        <taxon>Pseudomonadota</taxon>
        <taxon>Gammaproteobacteria</taxon>
        <taxon>Vibrionales</taxon>
        <taxon>Vibrionaceae</taxon>
        <taxon>Vibrio</taxon>
    </lineage>
</organism>
<dbReference type="Gene3D" id="3.40.50.1000">
    <property type="entry name" value="HAD superfamily/HAD-like"/>
    <property type="match status" value="1"/>
</dbReference>
<dbReference type="InterPro" id="IPR023214">
    <property type="entry name" value="HAD_sf"/>
</dbReference>
<reference evidence="1 2" key="1">
    <citation type="journal article" date="2013" name="ISME J.">
        <title>Comparative genomics of pathogenic lineages of Vibrio nigripulchritudo identifies virulence-associated traits.</title>
        <authorList>
            <person name="Goudenege D."/>
            <person name="Labreuche Y."/>
            <person name="Krin E."/>
            <person name="Ansquer D."/>
            <person name="Mangenot S."/>
            <person name="Calteau A."/>
            <person name="Medigue C."/>
            <person name="Mazel D."/>
            <person name="Polz M.F."/>
            <person name="Le Roux F."/>
        </authorList>
    </citation>
    <scope>NUCLEOTIDE SEQUENCE [LARGE SCALE GENOMIC DNA]</scope>
    <source>
        <strain evidence="1 2">SOn1</strain>
    </source>
</reference>
<protein>
    <recommendedName>
        <fullName evidence="3">Haloacid dehalogenase-like hydrolase</fullName>
    </recommendedName>
</protein>
<sequence>MKQPSYWKENTAFPQCLSALNKWIDPKSPLYLPVEKRIAVFDLDGTMWCEKPYFAELFFVIDKLKEAIETELDEPDKQVLTDAVARAQRQFAGSGKMLLDAFNLAYPNSTSAEIEQMCGEWLDTALHTEHGHSYLDMIYLPVKEWIDALHQNQFACYVCTGSSEEFVRPWVEAVFGIPADRVLGSVLYSTAQGRALNLNIHDEKIRSVQKRCPAEPVIVVGNSDGDLELLEWISANNKEALCYLVDHDDKEREYVYPFGARTQASLDELGMFSRISMKEDWHIVFANQPPRTRS</sequence>
<gene>
    <name evidence="1" type="ORF">VIBNISOn1_810005</name>
</gene>
<dbReference type="InterPro" id="IPR036412">
    <property type="entry name" value="HAD-like_sf"/>
</dbReference>
<proteinExistence type="predicted"/>
<dbReference type="AlphaFoldDB" id="A0AAV2VXC8"/>
<dbReference type="Proteomes" id="UP000018211">
    <property type="component" value="Unassembled WGS sequence"/>
</dbReference>
<dbReference type="EMBL" id="CAOF01000177">
    <property type="protein sequence ID" value="CCO49307.1"/>
    <property type="molecule type" value="Genomic_DNA"/>
</dbReference>
<evidence type="ECO:0000313" key="1">
    <source>
        <dbReference type="EMBL" id="CCO49307.1"/>
    </source>
</evidence>
<dbReference type="RefSeq" id="WP_022613475.1">
    <property type="nucleotide sequence ID" value="NZ_LK391965.1"/>
</dbReference>
<dbReference type="SUPFAM" id="SSF56784">
    <property type="entry name" value="HAD-like"/>
    <property type="match status" value="1"/>
</dbReference>
<dbReference type="CDD" id="cd01427">
    <property type="entry name" value="HAD_like"/>
    <property type="match status" value="1"/>
</dbReference>
<accession>A0AAV2VXC8</accession>
<comment type="caution">
    <text evidence="1">The sequence shown here is derived from an EMBL/GenBank/DDBJ whole genome shotgun (WGS) entry which is preliminary data.</text>
</comment>
<dbReference type="Pfam" id="PF12710">
    <property type="entry name" value="HAD"/>
    <property type="match status" value="1"/>
</dbReference>